<keyword evidence="1" id="KW-0812">Transmembrane</keyword>
<name>A0A6C0AX91_9ZZZZ</name>
<accession>A0A6C0AX91</accession>
<protein>
    <submittedName>
        <fullName evidence="2">Uncharacterized protein</fullName>
    </submittedName>
</protein>
<dbReference type="InterPro" id="IPR019776">
    <property type="entry name" value="Flagellar_basal_body_rod_CS"/>
</dbReference>
<reference evidence="2" key="1">
    <citation type="journal article" date="2020" name="Nature">
        <title>Giant virus diversity and host interactions through global metagenomics.</title>
        <authorList>
            <person name="Schulz F."/>
            <person name="Roux S."/>
            <person name="Paez-Espino D."/>
            <person name="Jungbluth S."/>
            <person name="Walsh D.A."/>
            <person name="Denef V.J."/>
            <person name="McMahon K.D."/>
            <person name="Konstantinidis K.T."/>
            <person name="Eloe-Fadrosh E.A."/>
            <person name="Kyrpides N.C."/>
            <person name="Woyke T."/>
        </authorList>
    </citation>
    <scope>NUCLEOTIDE SEQUENCE</scope>
    <source>
        <strain evidence="2">GVMAG-S-ERX555961-36</strain>
    </source>
</reference>
<proteinExistence type="predicted"/>
<organism evidence="2">
    <name type="scientific">viral metagenome</name>
    <dbReference type="NCBI Taxonomy" id="1070528"/>
    <lineage>
        <taxon>unclassified sequences</taxon>
        <taxon>metagenomes</taxon>
        <taxon>organismal metagenomes</taxon>
    </lineage>
</organism>
<feature type="transmembrane region" description="Helical" evidence="1">
    <location>
        <begin position="83"/>
        <end position="102"/>
    </location>
</feature>
<feature type="transmembrane region" description="Helical" evidence="1">
    <location>
        <begin position="45"/>
        <end position="63"/>
    </location>
</feature>
<sequence length="183" mass="19424">MAKCAVGSWTAAFIKWLDFLGAFSFAFFGCILCAIIMVNPFMLMTPPIAIGMAVGFIVVPVYFKALSSMLIQGGMHSTWSLLYWTAVIYICFIVSFGAVLVLKVRPVLQTVMNPEVINHLKDCVMSIISGKAGNMLDSQLSAATANVTGQLNTATANLANAASPAIAVHSVATNMNPATGRVV</sequence>
<keyword evidence="1" id="KW-0472">Membrane</keyword>
<feature type="transmembrane region" description="Helical" evidence="1">
    <location>
        <begin position="19"/>
        <end position="38"/>
    </location>
</feature>
<dbReference type="PROSITE" id="PS00588">
    <property type="entry name" value="FLAGELLA_BB_ROD"/>
    <property type="match status" value="1"/>
</dbReference>
<dbReference type="PROSITE" id="PS51257">
    <property type="entry name" value="PROKAR_LIPOPROTEIN"/>
    <property type="match status" value="1"/>
</dbReference>
<evidence type="ECO:0000313" key="2">
    <source>
        <dbReference type="EMBL" id="QHS83875.1"/>
    </source>
</evidence>
<keyword evidence="1" id="KW-1133">Transmembrane helix</keyword>
<dbReference type="EMBL" id="MN738769">
    <property type="protein sequence ID" value="QHS83875.1"/>
    <property type="molecule type" value="Genomic_DNA"/>
</dbReference>
<evidence type="ECO:0000256" key="1">
    <source>
        <dbReference type="SAM" id="Phobius"/>
    </source>
</evidence>
<dbReference type="AlphaFoldDB" id="A0A6C0AX91"/>